<dbReference type="KEGG" id="tbv:H9L17_04140"/>
<dbReference type="EMBL" id="CP060711">
    <property type="protein sequence ID" value="QNN47352.1"/>
    <property type="molecule type" value="Genomic_DNA"/>
</dbReference>
<dbReference type="AlphaFoldDB" id="A0A7G9QVH7"/>
<sequence length="337" mass="35322">MKTGLARHALAALLLLSSLPLLAQTPQLDVSVAAIKGHRRVVIAEFGVEFFTQIAAASQRGAVGASMTTRLQGVDGADFQAIADKAYADTVAALKRAGFEVLDPAVLQDNATYRELDAQYGHPSPYLNEDKHMGVDAQISEIYAPTGMRAFYQSSLKIAEGRGSVRKNIDAQNQGRAKKEGEVAKALDAALLHVHYLAAYGQPNKRSHNALFSGSTARARVKVAPMLWADDTELQFVTEAGGRTFGNGRMRHNGWVALDDALTSDADLFATADTTSAAMKRGNGIAAAIGLLTGSGGAQKSGTSAVTPASADAYREVFGGLISEAANAFAGKLGSGL</sequence>
<organism evidence="2 3">
    <name type="scientific">Thermomonas brevis</name>
    <dbReference type="NCBI Taxonomy" id="215691"/>
    <lineage>
        <taxon>Bacteria</taxon>
        <taxon>Pseudomonadati</taxon>
        <taxon>Pseudomonadota</taxon>
        <taxon>Gammaproteobacteria</taxon>
        <taxon>Lysobacterales</taxon>
        <taxon>Lysobacteraceae</taxon>
        <taxon>Thermomonas</taxon>
    </lineage>
</organism>
<dbReference type="Proteomes" id="UP000515977">
    <property type="component" value="Chromosome"/>
</dbReference>
<keyword evidence="1" id="KW-0732">Signal</keyword>
<feature type="chain" id="PRO_5028940106" evidence="1">
    <location>
        <begin position="24"/>
        <end position="337"/>
    </location>
</feature>
<dbReference type="RefSeq" id="WP_187571099.1">
    <property type="nucleotide sequence ID" value="NZ_CP060711.1"/>
</dbReference>
<evidence type="ECO:0000313" key="2">
    <source>
        <dbReference type="EMBL" id="QNN47352.1"/>
    </source>
</evidence>
<name>A0A7G9QVH7_9GAMM</name>
<protein>
    <submittedName>
        <fullName evidence="2">Uncharacterized protein</fullName>
    </submittedName>
</protein>
<evidence type="ECO:0000256" key="1">
    <source>
        <dbReference type="SAM" id="SignalP"/>
    </source>
</evidence>
<accession>A0A7G9QVH7</accession>
<evidence type="ECO:0000313" key="3">
    <source>
        <dbReference type="Proteomes" id="UP000515977"/>
    </source>
</evidence>
<gene>
    <name evidence="2" type="ORF">H9L17_04140</name>
</gene>
<keyword evidence="3" id="KW-1185">Reference proteome</keyword>
<feature type="signal peptide" evidence="1">
    <location>
        <begin position="1"/>
        <end position="23"/>
    </location>
</feature>
<reference evidence="2 3" key="1">
    <citation type="submission" date="2020-08" db="EMBL/GenBank/DDBJ databases">
        <title>Genome sequence of Thermomonas brevis KACC 16975T.</title>
        <authorList>
            <person name="Hyun D.-W."/>
            <person name="Bae J.-W."/>
        </authorList>
    </citation>
    <scope>NUCLEOTIDE SEQUENCE [LARGE SCALE GENOMIC DNA]</scope>
    <source>
        <strain evidence="2 3">KACC 16975</strain>
    </source>
</reference>
<proteinExistence type="predicted"/>